<dbReference type="PANTHER" id="PTHR10846">
    <property type="entry name" value="SODIUM/POTASSIUM/CALCIUM EXCHANGER"/>
    <property type="match status" value="1"/>
</dbReference>
<evidence type="ECO:0000256" key="2">
    <source>
        <dbReference type="ARBA" id="ARBA00022692"/>
    </source>
</evidence>
<name>A0A662DEJ8_UNCAE</name>
<dbReference type="GO" id="GO:0006874">
    <property type="term" value="P:intracellular calcium ion homeostasis"/>
    <property type="evidence" value="ECO:0007669"/>
    <property type="project" value="TreeGrafter"/>
</dbReference>
<comment type="subcellular location">
    <subcellularLocation>
        <location evidence="1">Membrane</location>
        <topology evidence="1">Multi-pass membrane protein</topology>
    </subcellularLocation>
</comment>
<comment type="caution">
    <text evidence="7">The sequence shown here is derived from an EMBL/GenBank/DDBJ whole genome shotgun (WGS) entry which is preliminary data.</text>
</comment>
<feature type="transmembrane region" description="Helical" evidence="5">
    <location>
        <begin position="139"/>
        <end position="158"/>
    </location>
</feature>
<keyword evidence="2 5" id="KW-0812">Transmembrane</keyword>
<feature type="transmembrane region" description="Helical" evidence="5">
    <location>
        <begin position="256"/>
        <end position="277"/>
    </location>
</feature>
<feature type="transmembrane region" description="Helical" evidence="5">
    <location>
        <begin position="107"/>
        <end position="127"/>
    </location>
</feature>
<reference evidence="7 8" key="1">
    <citation type="submission" date="2018-06" db="EMBL/GenBank/DDBJ databases">
        <title>Extensive metabolic versatility and redundancy in microbially diverse, dynamic hydrothermal sediments.</title>
        <authorList>
            <person name="Dombrowski N."/>
            <person name="Teske A."/>
            <person name="Baker B.J."/>
        </authorList>
    </citation>
    <scope>NUCLEOTIDE SEQUENCE [LARGE SCALE GENOMIC DNA]</scope>
    <source>
        <strain evidence="7">B3_G15</strain>
    </source>
</reference>
<gene>
    <name evidence="7" type="ORF">DRJ04_05960</name>
</gene>
<proteinExistence type="predicted"/>
<keyword evidence="3 5" id="KW-1133">Transmembrane helix</keyword>
<dbReference type="GO" id="GO:0005886">
    <property type="term" value="C:plasma membrane"/>
    <property type="evidence" value="ECO:0007669"/>
    <property type="project" value="TreeGrafter"/>
</dbReference>
<evidence type="ECO:0000259" key="6">
    <source>
        <dbReference type="Pfam" id="PF01699"/>
    </source>
</evidence>
<dbReference type="GO" id="GO:0005262">
    <property type="term" value="F:calcium channel activity"/>
    <property type="evidence" value="ECO:0007669"/>
    <property type="project" value="TreeGrafter"/>
</dbReference>
<evidence type="ECO:0000256" key="4">
    <source>
        <dbReference type="ARBA" id="ARBA00023136"/>
    </source>
</evidence>
<sequence length="334" mass="36490">MFSWIKFIICSVALIWCGYRASYLGDILCEKTGITRTIMGFAVLAIATSTPEFVTSAASVVVVKSPDFAAGDLFGSIIFNLGIIAILDLIEGEGPLMFKVHTKQILYAGWVVIFLSVAMFSMLLRIVTGAGMSFSGMGFESFILLALLGIALVSIFNMEKADRQSASSQLAEKIYQHISFKTTSVKFIFYLLVIVGLGIWLSQIGKEIVKVMGWSEVLVGTFFLAIVTSFPELIVSISALRFDVDMAVGNILGSNFFDMMIIPLCDALFRGGAFLSFIQIENLFTMILAVILLNIVIVGLVLRSRRSFMKLGWDAIAMVLVLLGGGSILLFLVK</sequence>
<feature type="transmembrane region" description="Helical" evidence="5">
    <location>
        <begin position="217"/>
        <end position="235"/>
    </location>
</feature>
<dbReference type="Pfam" id="PF01699">
    <property type="entry name" value="Na_Ca_ex"/>
    <property type="match status" value="2"/>
</dbReference>
<dbReference type="InterPro" id="IPR004837">
    <property type="entry name" value="NaCa_Exmemb"/>
</dbReference>
<feature type="transmembrane region" description="Helical" evidence="5">
    <location>
        <begin position="6"/>
        <end position="25"/>
    </location>
</feature>
<feature type="domain" description="Sodium/calcium exchanger membrane region" evidence="6">
    <location>
        <begin position="3"/>
        <end position="154"/>
    </location>
</feature>
<feature type="transmembrane region" description="Helical" evidence="5">
    <location>
        <begin position="283"/>
        <end position="302"/>
    </location>
</feature>
<evidence type="ECO:0000256" key="3">
    <source>
        <dbReference type="ARBA" id="ARBA00022989"/>
    </source>
</evidence>
<evidence type="ECO:0000313" key="7">
    <source>
        <dbReference type="EMBL" id="RLE12562.1"/>
    </source>
</evidence>
<dbReference type="GO" id="GO:0008273">
    <property type="term" value="F:calcium, potassium:sodium antiporter activity"/>
    <property type="evidence" value="ECO:0007669"/>
    <property type="project" value="TreeGrafter"/>
</dbReference>
<evidence type="ECO:0000256" key="1">
    <source>
        <dbReference type="ARBA" id="ARBA00004141"/>
    </source>
</evidence>
<feature type="transmembrane region" description="Helical" evidence="5">
    <location>
        <begin position="68"/>
        <end position="87"/>
    </location>
</feature>
<feature type="transmembrane region" description="Helical" evidence="5">
    <location>
        <begin position="37"/>
        <end position="62"/>
    </location>
</feature>
<dbReference type="InterPro" id="IPR044880">
    <property type="entry name" value="NCX_ion-bd_dom_sf"/>
</dbReference>
<dbReference type="PANTHER" id="PTHR10846:SF8">
    <property type="entry name" value="INNER MEMBRANE PROTEIN YRBG"/>
    <property type="match status" value="1"/>
</dbReference>
<feature type="domain" description="Sodium/calcium exchanger membrane region" evidence="6">
    <location>
        <begin position="187"/>
        <end position="320"/>
    </location>
</feature>
<evidence type="ECO:0000313" key="8">
    <source>
        <dbReference type="Proteomes" id="UP000280417"/>
    </source>
</evidence>
<protein>
    <recommendedName>
        <fullName evidence="6">Sodium/calcium exchanger membrane region domain-containing protein</fullName>
    </recommendedName>
</protein>
<organism evidence="7 8">
    <name type="scientific">Aerophobetes bacterium</name>
    <dbReference type="NCBI Taxonomy" id="2030807"/>
    <lineage>
        <taxon>Bacteria</taxon>
        <taxon>Candidatus Aerophobota</taxon>
    </lineage>
</organism>
<accession>A0A662DEJ8</accession>
<feature type="transmembrane region" description="Helical" evidence="5">
    <location>
        <begin position="311"/>
        <end position="333"/>
    </location>
</feature>
<dbReference type="EMBL" id="QMQA01000155">
    <property type="protein sequence ID" value="RLE12562.1"/>
    <property type="molecule type" value="Genomic_DNA"/>
</dbReference>
<feature type="transmembrane region" description="Helical" evidence="5">
    <location>
        <begin position="187"/>
        <end position="205"/>
    </location>
</feature>
<dbReference type="Proteomes" id="UP000280417">
    <property type="component" value="Unassembled WGS sequence"/>
</dbReference>
<evidence type="ECO:0000256" key="5">
    <source>
        <dbReference type="SAM" id="Phobius"/>
    </source>
</evidence>
<dbReference type="InterPro" id="IPR004481">
    <property type="entry name" value="K/Na/Ca-exchanger"/>
</dbReference>
<dbReference type="AlphaFoldDB" id="A0A662DEJ8"/>
<keyword evidence="4 5" id="KW-0472">Membrane</keyword>
<dbReference type="Gene3D" id="1.20.1420.30">
    <property type="entry name" value="NCX, central ion-binding region"/>
    <property type="match status" value="1"/>
</dbReference>